<dbReference type="PRINTS" id="PR01078">
    <property type="entry name" value="AMINACHANNEL"/>
</dbReference>
<keyword evidence="6 13" id="KW-1133">Transmembrane helix</keyword>
<keyword evidence="10" id="KW-0739">Sodium transport</keyword>
<comment type="catalytic activity">
    <reaction evidence="12">
        <text>Na(+)(in) = Na(+)(out)</text>
        <dbReference type="Rhea" id="RHEA:34963"/>
        <dbReference type="ChEBI" id="CHEBI:29101"/>
    </reaction>
</comment>
<dbReference type="GO" id="GO:0071468">
    <property type="term" value="P:cellular response to acidic pH"/>
    <property type="evidence" value="ECO:0007669"/>
    <property type="project" value="Ensembl"/>
</dbReference>
<evidence type="ECO:0000256" key="9">
    <source>
        <dbReference type="ARBA" id="ARBA00023136"/>
    </source>
</evidence>
<dbReference type="GO" id="GO:0015629">
    <property type="term" value="C:actin cytoskeleton"/>
    <property type="evidence" value="ECO:0007669"/>
    <property type="project" value="Ensembl"/>
</dbReference>
<keyword evidence="7" id="KW-0915">Sodium</keyword>
<keyword evidence="3" id="KW-0894">Sodium channel</keyword>
<evidence type="ECO:0000256" key="12">
    <source>
        <dbReference type="ARBA" id="ARBA00036239"/>
    </source>
</evidence>
<reference evidence="14" key="2">
    <citation type="submission" date="2025-08" db="UniProtKB">
        <authorList>
            <consortium name="Ensembl"/>
        </authorList>
    </citation>
    <scope>IDENTIFICATION</scope>
</reference>
<evidence type="ECO:0000313" key="14">
    <source>
        <dbReference type="Ensembl" id="ENSSHBP00005013430.1"/>
    </source>
</evidence>
<name>A0A672UF14_STRHB</name>
<keyword evidence="4" id="KW-1003">Cell membrane</keyword>
<evidence type="ECO:0000256" key="6">
    <source>
        <dbReference type="ARBA" id="ARBA00022989"/>
    </source>
</evidence>
<evidence type="ECO:0000256" key="13">
    <source>
        <dbReference type="SAM" id="Phobius"/>
    </source>
</evidence>
<evidence type="ECO:0000256" key="1">
    <source>
        <dbReference type="ARBA" id="ARBA00004651"/>
    </source>
</evidence>
<evidence type="ECO:0000256" key="4">
    <source>
        <dbReference type="ARBA" id="ARBA00022475"/>
    </source>
</evidence>
<evidence type="ECO:0000256" key="10">
    <source>
        <dbReference type="ARBA" id="ARBA00023201"/>
    </source>
</evidence>
<evidence type="ECO:0000256" key="11">
    <source>
        <dbReference type="ARBA" id="ARBA00023303"/>
    </source>
</evidence>
<dbReference type="NCBIfam" id="TIGR00859">
    <property type="entry name" value="ENaC"/>
    <property type="match status" value="1"/>
</dbReference>
<keyword evidence="15" id="KW-1185">Reference proteome</keyword>
<evidence type="ECO:0000256" key="3">
    <source>
        <dbReference type="ARBA" id="ARBA00022461"/>
    </source>
</evidence>
<evidence type="ECO:0000256" key="7">
    <source>
        <dbReference type="ARBA" id="ARBA00023053"/>
    </source>
</evidence>
<keyword evidence="5 13" id="KW-0812">Transmembrane</keyword>
<keyword evidence="9 13" id="KW-0472">Membrane</keyword>
<dbReference type="InterPro" id="IPR001873">
    <property type="entry name" value="ENaC"/>
</dbReference>
<gene>
    <name evidence="14" type="primary">SCNN1D</name>
</gene>
<dbReference type="GO" id="GO:0098719">
    <property type="term" value="P:sodium ion import across plasma membrane"/>
    <property type="evidence" value="ECO:0007669"/>
    <property type="project" value="Ensembl"/>
</dbReference>
<evidence type="ECO:0000313" key="15">
    <source>
        <dbReference type="Proteomes" id="UP000472266"/>
    </source>
</evidence>
<reference evidence="14 15" key="1">
    <citation type="submission" date="2019-11" db="EMBL/GenBank/DDBJ databases">
        <title>Strigops habroptila (kakapo) genome, bStrHab1, primary haplotype, v2.</title>
        <authorList>
            <person name="Jarvis E.D."/>
            <person name="Howard J."/>
            <person name="Rhie A."/>
            <person name="Phillippy A."/>
            <person name="Korlach J."/>
            <person name="Digby A."/>
            <person name="Iorns D."/>
            <person name="Eason D."/>
            <person name="Robertson B."/>
            <person name="Raemaekers T."/>
            <person name="Howe K."/>
            <person name="Lewin H."/>
            <person name="Damas J."/>
            <person name="Hastie A."/>
            <person name="Tracey A."/>
            <person name="Chow W."/>
            <person name="Fedrigo O."/>
        </authorList>
    </citation>
    <scope>NUCLEOTIDE SEQUENCE [LARGE SCALE GENOMIC DNA]</scope>
</reference>
<dbReference type="GeneTree" id="ENSGT00940000162685"/>
<organism evidence="14 15">
    <name type="scientific">Strigops habroptila</name>
    <name type="common">Kakapo</name>
    <dbReference type="NCBI Taxonomy" id="2489341"/>
    <lineage>
        <taxon>Eukaryota</taxon>
        <taxon>Metazoa</taxon>
        <taxon>Chordata</taxon>
        <taxon>Craniata</taxon>
        <taxon>Vertebrata</taxon>
        <taxon>Euteleostomi</taxon>
        <taxon>Archelosauria</taxon>
        <taxon>Archosauria</taxon>
        <taxon>Dinosauria</taxon>
        <taxon>Saurischia</taxon>
        <taxon>Theropoda</taxon>
        <taxon>Coelurosauria</taxon>
        <taxon>Aves</taxon>
        <taxon>Neognathae</taxon>
        <taxon>Neoaves</taxon>
        <taxon>Telluraves</taxon>
        <taxon>Australaves</taxon>
        <taxon>Psittaciformes</taxon>
        <taxon>Psittacidae</taxon>
        <taxon>Strigops</taxon>
    </lineage>
</organism>
<keyword evidence="2" id="KW-0813">Transport</keyword>
<dbReference type="GO" id="GO:0005886">
    <property type="term" value="C:plasma membrane"/>
    <property type="evidence" value="ECO:0007669"/>
    <property type="project" value="UniProtKB-SubCell"/>
</dbReference>
<dbReference type="GO" id="GO:0015280">
    <property type="term" value="F:ligand-gated sodium channel activity"/>
    <property type="evidence" value="ECO:0007669"/>
    <property type="project" value="InterPro"/>
</dbReference>
<dbReference type="GO" id="GO:0034706">
    <property type="term" value="C:sodium channel complex"/>
    <property type="evidence" value="ECO:0007669"/>
    <property type="project" value="Ensembl"/>
</dbReference>
<reference evidence="14" key="3">
    <citation type="submission" date="2025-09" db="UniProtKB">
        <authorList>
            <consortium name="Ensembl"/>
        </authorList>
    </citation>
    <scope>IDENTIFICATION</scope>
</reference>
<dbReference type="InterPro" id="IPR020903">
    <property type="entry name" value="ENaC_CS"/>
</dbReference>
<dbReference type="PROSITE" id="PS01206">
    <property type="entry name" value="ASC"/>
    <property type="match status" value="1"/>
</dbReference>
<dbReference type="PANTHER" id="PTHR11690:SF132">
    <property type="entry name" value="AMILORIDE-SENSITIVE SODIUM CHANNEL SUBUNIT DELTA"/>
    <property type="match status" value="1"/>
</dbReference>
<protein>
    <submittedName>
        <fullName evidence="14">Sodium channel epithelial 1 subunit delta</fullName>
    </submittedName>
</protein>
<dbReference type="GO" id="GO:0006883">
    <property type="term" value="P:intracellular sodium ion homeostasis"/>
    <property type="evidence" value="ECO:0007669"/>
    <property type="project" value="Ensembl"/>
</dbReference>
<evidence type="ECO:0000256" key="2">
    <source>
        <dbReference type="ARBA" id="ARBA00022448"/>
    </source>
</evidence>
<keyword evidence="8" id="KW-0406">Ion transport</keyword>
<dbReference type="Ensembl" id="ENSSHBT00005016143.1">
    <property type="protein sequence ID" value="ENSSHBP00005013430.1"/>
    <property type="gene ID" value="ENSSHBG00005011745.1"/>
</dbReference>
<dbReference type="InterPro" id="IPR004724">
    <property type="entry name" value="ENaC_chordates"/>
</dbReference>
<keyword evidence="11" id="KW-0407">Ion channel</keyword>
<feature type="transmembrane region" description="Helical" evidence="13">
    <location>
        <begin position="78"/>
        <end position="101"/>
    </location>
</feature>
<comment type="subcellular location">
    <subcellularLocation>
        <location evidence="1">Cell membrane</location>
        <topology evidence="1">Multi-pass membrane protein</topology>
    </subcellularLocation>
</comment>
<dbReference type="PANTHER" id="PTHR11690">
    <property type="entry name" value="AMILORIDE-SENSITIVE SODIUM CHANNEL-RELATED"/>
    <property type="match status" value="1"/>
</dbReference>
<proteinExistence type="predicted"/>
<dbReference type="AlphaFoldDB" id="A0A672UF14"/>
<dbReference type="InParanoid" id="A0A672UF14"/>
<evidence type="ECO:0000256" key="5">
    <source>
        <dbReference type="ARBA" id="ARBA00022692"/>
    </source>
</evidence>
<accession>A0A672UF14</accession>
<dbReference type="Gene3D" id="2.60.470.10">
    <property type="entry name" value="Acid-sensing ion channels like domains"/>
    <property type="match status" value="1"/>
</dbReference>
<dbReference type="Pfam" id="PF00858">
    <property type="entry name" value="ASC"/>
    <property type="match status" value="1"/>
</dbReference>
<sequence length="632" mass="71714">LGSGSNSGMAEINPVKIKTSILMEQEVAREEEKKEGLIEFYDSFKDMFEFFCKNTTIHGTIRLVCSDSNRMKTAFWTLLFLASFGMLYWQFALMFSQYWAYPVVLTMSMHSGPKMFPAITICNLDPYSEHLVQLDHMAEKSIAFLYGINTSASLFHMNEKNIHIKDLSSTGNLSRSAFKLSQNFSLLRMPDHNNRSGKKHSSVGFRLVSGNCFYKTYSSGMDAILEWYRFHYMNIMSQLPVIINISDHEEQIEDMVYSCQYDGDDYVHFHHPVFGSCYTFNSKGTDSFWTATKPGIPYGLSLILRAEQKDHIPLLSTVAGVKVMIHNHNQTPFLEHEGFDIRPGIATTIGIQQDEVNRLGGNYGKCTTNGDDVNVKLLYNNSYTLQACLHSCFQHIMVRKCGCGYYYYPLPPGAEYCDYNKQPAWGKSRRLVPCPCGRTPSYSNENARPAFHQVNDVDIPPLLTAPFLQYRKDIAKVTIFYQQLNYQSVNESPLLTENLLLSSMGSQWSLWFGSSVLSVVEMLELLIDTLVLSLLFCYQRFRSRKTMNVAHTPAIPSVSLTLENYRVVQEEAAKGDDSAHPHPSGVTVAMNKGDLHLHPFSSKVEMPELCPDVVLNGFRYMKDSTLEGEVNS</sequence>
<evidence type="ECO:0000256" key="8">
    <source>
        <dbReference type="ARBA" id="ARBA00023065"/>
    </source>
</evidence>
<dbReference type="OMA" id="KPEASHM"/>
<dbReference type="Proteomes" id="UP000472266">
    <property type="component" value="Chromosome 19"/>
</dbReference>